<dbReference type="InterPro" id="IPR050313">
    <property type="entry name" value="Carb_Metab_HTH_regulators"/>
</dbReference>
<dbReference type="PRINTS" id="PR00037">
    <property type="entry name" value="HTHLACR"/>
</dbReference>
<dbReference type="PROSITE" id="PS51000">
    <property type="entry name" value="HTH_DEOR_2"/>
    <property type="match status" value="1"/>
</dbReference>
<dbReference type="AlphaFoldDB" id="A0A7C8GSQ3"/>
<accession>A0A7C8GSQ3</accession>
<dbReference type="SMART" id="SM01134">
    <property type="entry name" value="DeoRC"/>
    <property type="match status" value="1"/>
</dbReference>
<evidence type="ECO:0000313" key="4">
    <source>
        <dbReference type="EMBL" id="KAB8132341.1"/>
    </source>
</evidence>
<evidence type="ECO:0000256" key="2">
    <source>
        <dbReference type="ARBA" id="ARBA00023163"/>
    </source>
</evidence>
<dbReference type="EMBL" id="WEID01000063">
    <property type="protein sequence ID" value="KAB8132341.1"/>
    <property type="molecule type" value="Genomic_DNA"/>
</dbReference>
<protein>
    <submittedName>
        <fullName evidence="4">DeoR/GlpR transcriptional regulator</fullName>
    </submittedName>
</protein>
<dbReference type="SMART" id="SM00420">
    <property type="entry name" value="HTH_DEOR"/>
    <property type="match status" value="1"/>
</dbReference>
<dbReference type="PANTHER" id="PTHR30363:SF44">
    <property type="entry name" value="AGA OPERON TRANSCRIPTIONAL REPRESSOR-RELATED"/>
    <property type="match status" value="1"/>
</dbReference>
<keyword evidence="5" id="KW-1185">Reference proteome</keyword>
<dbReference type="PANTHER" id="PTHR30363">
    <property type="entry name" value="HTH-TYPE TRANSCRIPTIONAL REGULATOR SRLR-RELATED"/>
    <property type="match status" value="1"/>
</dbReference>
<gene>
    <name evidence="4" type="ORF">F9U64_12510</name>
</gene>
<dbReference type="SUPFAM" id="SSF100950">
    <property type="entry name" value="NagB/RpiA/CoA transferase-like"/>
    <property type="match status" value="1"/>
</dbReference>
<keyword evidence="1" id="KW-0805">Transcription regulation</keyword>
<comment type="caution">
    <text evidence="4">The sequence shown here is derived from an EMBL/GenBank/DDBJ whole genome shotgun (WGS) entry which is preliminary data.</text>
</comment>
<dbReference type="InterPro" id="IPR001034">
    <property type="entry name" value="DeoR_HTH"/>
</dbReference>
<feature type="domain" description="HTH deoR-type" evidence="3">
    <location>
        <begin position="3"/>
        <end position="58"/>
    </location>
</feature>
<evidence type="ECO:0000259" key="3">
    <source>
        <dbReference type="PROSITE" id="PS51000"/>
    </source>
</evidence>
<keyword evidence="2" id="KW-0804">Transcription</keyword>
<dbReference type="Gene3D" id="3.40.50.1360">
    <property type="match status" value="1"/>
</dbReference>
<dbReference type="Pfam" id="PF00455">
    <property type="entry name" value="DeoRC"/>
    <property type="match status" value="1"/>
</dbReference>
<sequence>MFATERRNVILEILNEKKRVTVKDLSKILNVSEATLRTDLTYMEKQRLLTRTHGGAVLDNAIPSENTFSERAKRNVESKSTIAKKAIELINDKDCILLDASTTALEIARLLKENNIQLTVLTNGITAAIELRDNPAINVILLGGMLRNGSMALEGPFGVPVLNQIHVDIMFTSARGFTVDEGLTDFSVYEVELKKSLVSKVEKVVAIIDHSKIGDNSIASFATIHDIDEFITDEDVDDQLKEVFTQNNITFHIAK</sequence>
<proteinExistence type="predicted"/>
<dbReference type="InterPro" id="IPR014036">
    <property type="entry name" value="DeoR-like_C"/>
</dbReference>
<dbReference type="Gene3D" id="1.10.10.10">
    <property type="entry name" value="Winged helix-like DNA-binding domain superfamily/Winged helix DNA-binding domain"/>
    <property type="match status" value="1"/>
</dbReference>
<organism evidence="4 5">
    <name type="scientific">Gracilibacillus oryzae</name>
    <dbReference type="NCBI Taxonomy" id="1672701"/>
    <lineage>
        <taxon>Bacteria</taxon>
        <taxon>Bacillati</taxon>
        <taxon>Bacillota</taxon>
        <taxon>Bacilli</taxon>
        <taxon>Bacillales</taxon>
        <taxon>Bacillaceae</taxon>
        <taxon>Gracilibacillus</taxon>
    </lineage>
</organism>
<dbReference type="OrthoDB" id="9797223at2"/>
<dbReference type="GO" id="GO:0003700">
    <property type="term" value="F:DNA-binding transcription factor activity"/>
    <property type="evidence" value="ECO:0007669"/>
    <property type="project" value="InterPro"/>
</dbReference>
<evidence type="ECO:0000313" key="5">
    <source>
        <dbReference type="Proteomes" id="UP000480246"/>
    </source>
</evidence>
<reference evidence="4 5" key="1">
    <citation type="submission" date="2019-10" db="EMBL/GenBank/DDBJ databases">
        <title>Gracilibacillus sp. nov. isolated from rice seeds.</title>
        <authorList>
            <person name="He S."/>
        </authorList>
    </citation>
    <scope>NUCLEOTIDE SEQUENCE [LARGE SCALE GENOMIC DNA]</scope>
    <source>
        <strain evidence="4 5">TD8</strain>
    </source>
</reference>
<dbReference type="InterPro" id="IPR037171">
    <property type="entry name" value="NagB/RpiA_transferase-like"/>
</dbReference>
<dbReference type="Pfam" id="PF08220">
    <property type="entry name" value="HTH_DeoR"/>
    <property type="match status" value="1"/>
</dbReference>
<dbReference type="Proteomes" id="UP000480246">
    <property type="component" value="Unassembled WGS sequence"/>
</dbReference>
<evidence type="ECO:0000256" key="1">
    <source>
        <dbReference type="ARBA" id="ARBA00023015"/>
    </source>
</evidence>
<dbReference type="InterPro" id="IPR036390">
    <property type="entry name" value="WH_DNA-bd_sf"/>
</dbReference>
<dbReference type="InterPro" id="IPR036388">
    <property type="entry name" value="WH-like_DNA-bd_sf"/>
</dbReference>
<dbReference type="RefSeq" id="WP_153404371.1">
    <property type="nucleotide sequence ID" value="NZ_ML762432.1"/>
</dbReference>
<dbReference type="SUPFAM" id="SSF46785">
    <property type="entry name" value="Winged helix' DNA-binding domain"/>
    <property type="match status" value="1"/>
</dbReference>
<name>A0A7C8GSQ3_9BACI</name>